<dbReference type="EMBL" id="MU865913">
    <property type="protein sequence ID" value="KAK4456126.1"/>
    <property type="molecule type" value="Genomic_DNA"/>
</dbReference>
<dbReference type="AlphaFoldDB" id="A0AAV9HAL7"/>
<feature type="compositionally biased region" description="Polar residues" evidence="1">
    <location>
        <begin position="28"/>
        <end position="43"/>
    </location>
</feature>
<protein>
    <submittedName>
        <fullName evidence="2">Uncharacterized protein</fullName>
    </submittedName>
</protein>
<feature type="region of interest" description="Disordered" evidence="1">
    <location>
        <begin position="18"/>
        <end position="98"/>
    </location>
</feature>
<organism evidence="2 3">
    <name type="scientific">Podospora aff. communis PSN243</name>
    <dbReference type="NCBI Taxonomy" id="3040156"/>
    <lineage>
        <taxon>Eukaryota</taxon>
        <taxon>Fungi</taxon>
        <taxon>Dikarya</taxon>
        <taxon>Ascomycota</taxon>
        <taxon>Pezizomycotina</taxon>
        <taxon>Sordariomycetes</taxon>
        <taxon>Sordariomycetidae</taxon>
        <taxon>Sordariales</taxon>
        <taxon>Podosporaceae</taxon>
        <taxon>Podospora</taxon>
    </lineage>
</organism>
<feature type="compositionally biased region" description="Basic and acidic residues" evidence="1">
    <location>
        <begin position="69"/>
        <end position="78"/>
    </location>
</feature>
<dbReference type="Proteomes" id="UP001321760">
    <property type="component" value="Unassembled WGS sequence"/>
</dbReference>
<evidence type="ECO:0000256" key="1">
    <source>
        <dbReference type="SAM" id="MobiDB-lite"/>
    </source>
</evidence>
<gene>
    <name evidence="2" type="ORF">QBC34DRAFT_10242</name>
</gene>
<evidence type="ECO:0000313" key="2">
    <source>
        <dbReference type="EMBL" id="KAK4456126.1"/>
    </source>
</evidence>
<proteinExistence type="predicted"/>
<sequence length="223" mass="24769">MLDASRCFQGRFGCCKEAPSRLGPPGRSTVSPVSGRSTESWGQRHSCGRPLGQATGLTPRVATQGRRKPWGDKFETTARSRPRSKIPRSSSMRIPSLPSPRGAVQYAVHMYQPVKMISAAATIRAAREKHLFRAPVRMSRGAFAAMAQRDPVWMGLDRQTPTFWPSWLKKDWQAPTARRLDMMFPSWAPFTKAPWRQVASIRQGIAPEGSERRVRPVGAQGGG</sequence>
<reference evidence="2" key="2">
    <citation type="submission" date="2023-05" db="EMBL/GenBank/DDBJ databases">
        <authorList>
            <consortium name="Lawrence Berkeley National Laboratory"/>
            <person name="Steindorff A."/>
            <person name="Hensen N."/>
            <person name="Bonometti L."/>
            <person name="Westerberg I."/>
            <person name="Brannstrom I.O."/>
            <person name="Guillou S."/>
            <person name="Cros-Aarteil S."/>
            <person name="Calhoun S."/>
            <person name="Haridas S."/>
            <person name="Kuo A."/>
            <person name="Mondo S."/>
            <person name="Pangilinan J."/>
            <person name="Riley R."/>
            <person name="Labutti K."/>
            <person name="Andreopoulos B."/>
            <person name="Lipzen A."/>
            <person name="Chen C."/>
            <person name="Yanf M."/>
            <person name="Daum C."/>
            <person name="Ng V."/>
            <person name="Clum A."/>
            <person name="Ohm R."/>
            <person name="Martin F."/>
            <person name="Silar P."/>
            <person name="Natvig D."/>
            <person name="Lalanne C."/>
            <person name="Gautier V."/>
            <person name="Ament-Velasquez S.L."/>
            <person name="Kruys A."/>
            <person name="Hutchinson M.I."/>
            <person name="Powell A.J."/>
            <person name="Barry K."/>
            <person name="Miller A.N."/>
            <person name="Grigoriev I.V."/>
            <person name="Debuchy R."/>
            <person name="Gladieux P."/>
            <person name="Thoren M.H."/>
            <person name="Johannesson H."/>
        </authorList>
    </citation>
    <scope>NUCLEOTIDE SEQUENCE</scope>
    <source>
        <strain evidence="2">PSN243</strain>
    </source>
</reference>
<comment type="caution">
    <text evidence="2">The sequence shown here is derived from an EMBL/GenBank/DDBJ whole genome shotgun (WGS) entry which is preliminary data.</text>
</comment>
<name>A0AAV9HAL7_9PEZI</name>
<evidence type="ECO:0000313" key="3">
    <source>
        <dbReference type="Proteomes" id="UP001321760"/>
    </source>
</evidence>
<feature type="compositionally biased region" description="Low complexity" evidence="1">
    <location>
        <begin position="87"/>
        <end position="98"/>
    </location>
</feature>
<accession>A0AAV9HAL7</accession>
<feature type="region of interest" description="Disordered" evidence="1">
    <location>
        <begin position="204"/>
        <end position="223"/>
    </location>
</feature>
<reference evidence="2" key="1">
    <citation type="journal article" date="2023" name="Mol. Phylogenet. Evol.">
        <title>Genome-scale phylogeny and comparative genomics of the fungal order Sordariales.</title>
        <authorList>
            <person name="Hensen N."/>
            <person name="Bonometti L."/>
            <person name="Westerberg I."/>
            <person name="Brannstrom I.O."/>
            <person name="Guillou S."/>
            <person name="Cros-Aarteil S."/>
            <person name="Calhoun S."/>
            <person name="Haridas S."/>
            <person name="Kuo A."/>
            <person name="Mondo S."/>
            <person name="Pangilinan J."/>
            <person name="Riley R."/>
            <person name="LaButti K."/>
            <person name="Andreopoulos B."/>
            <person name="Lipzen A."/>
            <person name="Chen C."/>
            <person name="Yan M."/>
            <person name="Daum C."/>
            <person name="Ng V."/>
            <person name="Clum A."/>
            <person name="Steindorff A."/>
            <person name="Ohm R.A."/>
            <person name="Martin F."/>
            <person name="Silar P."/>
            <person name="Natvig D.O."/>
            <person name="Lalanne C."/>
            <person name="Gautier V."/>
            <person name="Ament-Velasquez S.L."/>
            <person name="Kruys A."/>
            <person name="Hutchinson M.I."/>
            <person name="Powell A.J."/>
            <person name="Barry K."/>
            <person name="Miller A.N."/>
            <person name="Grigoriev I.V."/>
            <person name="Debuchy R."/>
            <person name="Gladieux P."/>
            <person name="Hiltunen Thoren M."/>
            <person name="Johannesson H."/>
        </authorList>
    </citation>
    <scope>NUCLEOTIDE SEQUENCE</scope>
    <source>
        <strain evidence="2">PSN243</strain>
    </source>
</reference>
<keyword evidence="3" id="KW-1185">Reference proteome</keyword>